<evidence type="ECO:0000256" key="2">
    <source>
        <dbReference type="SAM" id="Phobius"/>
    </source>
</evidence>
<sequence>AKRKSHQRIRTTSEATNSVSDNSCSLSSFDLCLASIQEVTQNSSLAFATNRENLHLACRKLKEGVVCADNHMKNCTNRSQKNLFEEIVNGTKQVLNLLCQTGDFQNNYLRYAQCFKNVSMSEQKCAGCFKNVSMSEQKCAGVLRRVQNMSIDPQNTSDMEAELKTFCCAFQESVECQIDFVRRDCGEKAVDFFETYLKQISSSLMHQHCISYTYHGNCKPKIDSLSNSSHIQRNMNFNFLILAVTITQILAQFVCKLFY</sequence>
<organism evidence="3">
    <name type="scientific">Oppiella nova</name>
    <dbReference type="NCBI Taxonomy" id="334625"/>
    <lineage>
        <taxon>Eukaryota</taxon>
        <taxon>Metazoa</taxon>
        <taxon>Ecdysozoa</taxon>
        <taxon>Arthropoda</taxon>
        <taxon>Chelicerata</taxon>
        <taxon>Arachnida</taxon>
        <taxon>Acari</taxon>
        <taxon>Acariformes</taxon>
        <taxon>Sarcoptiformes</taxon>
        <taxon>Oribatida</taxon>
        <taxon>Brachypylina</taxon>
        <taxon>Oppioidea</taxon>
        <taxon>Oppiidae</taxon>
        <taxon>Oppiella</taxon>
    </lineage>
</organism>
<keyword evidence="2" id="KW-0812">Transmembrane</keyword>
<dbReference type="PANTHER" id="PTHR33964:SF1">
    <property type="entry name" value="RE45066P"/>
    <property type="match status" value="1"/>
</dbReference>
<evidence type="ECO:0000256" key="1">
    <source>
        <dbReference type="SAM" id="MobiDB-lite"/>
    </source>
</evidence>
<feature type="region of interest" description="Disordered" evidence="1">
    <location>
        <begin position="1"/>
        <end position="20"/>
    </location>
</feature>
<dbReference type="PANTHER" id="PTHR33964">
    <property type="entry name" value="RE45066P-RELATED"/>
    <property type="match status" value="1"/>
</dbReference>
<feature type="transmembrane region" description="Helical" evidence="2">
    <location>
        <begin position="237"/>
        <end position="254"/>
    </location>
</feature>
<feature type="non-terminal residue" evidence="3">
    <location>
        <position position="1"/>
    </location>
</feature>
<evidence type="ECO:0000313" key="4">
    <source>
        <dbReference type="Proteomes" id="UP000728032"/>
    </source>
</evidence>
<dbReference type="Proteomes" id="UP000728032">
    <property type="component" value="Unassembled WGS sequence"/>
</dbReference>
<reference evidence="3" key="1">
    <citation type="submission" date="2020-11" db="EMBL/GenBank/DDBJ databases">
        <authorList>
            <person name="Tran Van P."/>
        </authorList>
    </citation>
    <scope>NUCLEOTIDE SEQUENCE</scope>
</reference>
<keyword evidence="2" id="KW-0472">Membrane</keyword>
<dbReference type="EMBL" id="OC931619">
    <property type="protein sequence ID" value="CAD7659189.1"/>
    <property type="molecule type" value="Genomic_DNA"/>
</dbReference>
<proteinExistence type="predicted"/>
<dbReference type="EMBL" id="CAJPVJ010016794">
    <property type="protein sequence ID" value="CAG2176351.1"/>
    <property type="molecule type" value="Genomic_DNA"/>
</dbReference>
<keyword evidence="2" id="KW-1133">Transmembrane helix</keyword>
<keyword evidence="4" id="KW-1185">Reference proteome</keyword>
<name>A0A7R9MH78_9ACAR</name>
<dbReference type="OrthoDB" id="6418170at2759"/>
<evidence type="ECO:0000313" key="3">
    <source>
        <dbReference type="EMBL" id="CAD7659189.1"/>
    </source>
</evidence>
<protein>
    <submittedName>
        <fullName evidence="3">Uncharacterized protein</fullName>
    </submittedName>
</protein>
<dbReference type="AlphaFoldDB" id="A0A7R9MH78"/>
<accession>A0A7R9MH78</accession>
<gene>
    <name evidence="3" type="ORF">ONB1V03_LOCUS15785</name>
</gene>